<dbReference type="GO" id="GO:0009254">
    <property type="term" value="P:peptidoglycan turnover"/>
    <property type="evidence" value="ECO:0007669"/>
    <property type="project" value="TreeGrafter"/>
</dbReference>
<proteinExistence type="inferred from homology"/>
<dbReference type="Pfam" id="PF00933">
    <property type="entry name" value="Glyco_hydro_3"/>
    <property type="match status" value="1"/>
</dbReference>
<evidence type="ECO:0000256" key="4">
    <source>
        <dbReference type="ARBA" id="ARBA00022801"/>
    </source>
</evidence>
<dbReference type="SUPFAM" id="SSF51445">
    <property type="entry name" value="(Trans)glycosidases"/>
    <property type="match status" value="1"/>
</dbReference>
<dbReference type="EMBL" id="CP002083">
    <property type="protein sequence ID" value="ADJ22046.1"/>
    <property type="molecule type" value="Genomic_DNA"/>
</dbReference>
<evidence type="ECO:0000256" key="2">
    <source>
        <dbReference type="ARBA" id="ARBA00005336"/>
    </source>
</evidence>
<dbReference type="InterPro" id="IPR036962">
    <property type="entry name" value="Glyco_hydro_3_N_sf"/>
</dbReference>
<gene>
    <name evidence="7" type="ordered locus">Hden_0221</name>
</gene>
<name>D8JQP4_HYPDA</name>
<dbReference type="eggNOG" id="COG1472">
    <property type="taxonomic scope" value="Bacteria"/>
</dbReference>
<dbReference type="InterPro" id="IPR017853">
    <property type="entry name" value="GH"/>
</dbReference>
<comment type="similarity">
    <text evidence="2">Belongs to the glycosyl hydrolase 3 family.</text>
</comment>
<dbReference type="InterPro" id="IPR050226">
    <property type="entry name" value="NagZ_Beta-hexosaminidase"/>
</dbReference>
<evidence type="ECO:0000256" key="5">
    <source>
        <dbReference type="ARBA" id="ARBA00023295"/>
    </source>
</evidence>
<dbReference type="OrthoDB" id="9786661at2"/>
<keyword evidence="8" id="KW-1185">Reference proteome</keyword>
<dbReference type="PANTHER" id="PTHR30480:SF13">
    <property type="entry name" value="BETA-HEXOSAMINIDASE"/>
    <property type="match status" value="1"/>
</dbReference>
<dbReference type="STRING" id="582899.Hden_0221"/>
<dbReference type="AlphaFoldDB" id="D8JQP4"/>
<comment type="catalytic activity">
    <reaction evidence="1">
        <text>Hydrolysis of terminal non-reducing N-acetyl-D-hexosamine residues in N-acetyl-beta-D-hexosaminides.</text>
        <dbReference type="EC" id="3.2.1.52"/>
    </reaction>
</comment>
<evidence type="ECO:0000313" key="8">
    <source>
        <dbReference type="Proteomes" id="UP000002033"/>
    </source>
</evidence>
<dbReference type="HOGENOM" id="CLU_008392_1_0_5"/>
<keyword evidence="5" id="KW-0326">Glycosidase</keyword>
<keyword evidence="4 7" id="KW-0378">Hydrolase</keyword>
<protein>
    <recommendedName>
        <fullName evidence="3">beta-N-acetylhexosaminidase</fullName>
        <ecNumber evidence="3">3.2.1.52</ecNumber>
    </recommendedName>
</protein>
<organism evidence="7 8">
    <name type="scientific">Hyphomicrobium denitrificans (strain ATCC 51888 / DSM 1869 / NCIMB 11706 / TK 0415)</name>
    <dbReference type="NCBI Taxonomy" id="582899"/>
    <lineage>
        <taxon>Bacteria</taxon>
        <taxon>Pseudomonadati</taxon>
        <taxon>Pseudomonadota</taxon>
        <taxon>Alphaproteobacteria</taxon>
        <taxon>Hyphomicrobiales</taxon>
        <taxon>Hyphomicrobiaceae</taxon>
        <taxon>Hyphomicrobium</taxon>
    </lineage>
</organism>
<dbReference type="GO" id="GO:0004563">
    <property type="term" value="F:beta-N-acetylhexosaminidase activity"/>
    <property type="evidence" value="ECO:0007669"/>
    <property type="project" value="UniProtKB-EC"/>
</dbReference>
<dbReference type="CAZy" id="GH3">
    <property type="family name" value="Glycoside Hydrolase Family 3"/>
</dbReference>
<reference evidence="8" key="1">
    <citation type="journal article" date="2011" name="J. Bacteriol.">
        <title>Genome sequences of eight morphologically diverse alphaproteobacteria.</title>
        <authorList>
            <consortium name="US DOE Joint Genome Institute"/>
            <person name="Brown P.J."/>
            <person name="Kysela D.T."/>
            <person name="Buechlein A."/>
            <person name="Hemmerich C."/>
            <person name="Brun Y.V."/>
        </authorList>
    </citation>
    <scope>NUCLEOTIDE SEQUENCE [LARGE SCALE GENOMIC DNA]</scope>
    <source>
        <strain evidence="8">ATCC 51888 / DSM 1869 / NCIB 11706 / TK 0415</strain>
    </source>
</reference>
<evidence type="ECO:0000259" key="6">
    <source>
        <dbReference type="Pfam" id="PF00933"/>
    </source>
</evidence>
<evidence type="ECO:0000256" key="1">
    <source>
        <dbReference type="ARBA" id="ARBA00001231"/>
    </source>
</evidence>
<dbReference type="PANTHER" id="PTHR30480">
    <property type="entry name" value="BETA-HEXOSAMINIDASE-RELATED"/>
    <property type="match status" value="1"/>
</dbReference>
<dbReference type="EC" id="3.2.1.52" evidence="3"/>
<dbReference type="Proteomes" id="UP000002033">
    <property type="component" value="Chromosome"/>
</dbReference>
<dbReference type="InterPro" id="IPR001764">
    <property type="entry name" value="Glyco_hydro_3_N"/>
</dbReference>
<evidence type="ECO:0000313" key="7">
    <source>
        <dbReference type="EMBL" id="ADJ22046.1"/>
    </source>
</evidence>
<dbReference type="KEGG" id="hdn:Hden_0221"/>
<feature type="domain" description="Glycoside hydrolase family 3 N-terminal" evidence="6">
    <location>
        <begin position="56"/>
        <end position="366"/>
    </location>
</feature>
<evidence type="ECO:0000256" key="3">
    <source>
        <dbReference type="ARBA" id="ARBA00012663"/>
    </source>
</evidence>
<accession>D8JQP4</accession>
<sequence>MKGMLARLGWLGSAMLVIVVALAIFYGSGHFRKHALRASILQSDPARLERLGRRLIVGYKDVAKIKALVEKRAIAGIFLTTRNAQDRTADQIRSEIERLQAIRKAQGLPRLIVAADQEGGIVSHLSPPLTAQPSLGATISNLNSDDEREKAVKAYAATQARELQTLGVNMNFGPVVDLQSSAAPANDSGSRIYSRAISSDPEIVAKVAVWYCETLAEFDVTCTLKHFPGLGRVANDTHVVAGTLATPEPQLEREDWLPFQRLKNDPRFAMMIGHVRVDAIDPTLPASYSSEMIDGLLRSRWKVDALLVTDDFGMGAILESKDGIGEAAVKALNAGVDLVLLSNSDKHFDTVMAALLAADSGGLIRKDLESETFRRLVRASEHP</sequence>
<dbReference type="Gene3D" id="3.20.20.300">
    <property type="entry name" value="Glycoside hydrolase, family 3, N-terminal domain"/>
    <property type="match status" value="1"/>
</dbReference>
<dbReference type="GO" id="GO:0005975">
    <property type="term" value="P:carbohydrate metabolic process"/>
    <property type="evidence" value="ECO:0007669"/>
    <property type="project" value="InterPro"/>
</dbReference>